<dbReference type="Proteomes" id="UP000319836">
    <property type="component" value="Unassembled WGS sequence"/>
</dbReference>
<keyword evidence="3 4" id="KW-0456">Lyase</keyword>
<dbReference type="GO" id="GO:0006729">
    <property type="term" value="P:tetrahydrobiopterin biosynthetic process"/>
    <property type="evidence" value="ECO:0007669"/>
    <property type="project" value="InterPro"/>
</dbReference>
<comment type="caution">
    <text evidence="5">The sequence shown here is derived from an EMBL/GenBank/DDBJ whole genome shotgun (WGS) entry which is preliminary data.</text>
</comment>
<proteinExistence type="inferred from homology"/>
<evidence type="ECO:0000256" key="4">
    <source>
        <dbReference type="HAMAP-Rule" id="MF_00434"/>
    </source>
</evidence>
<organism evidence="5 6">
    <name type="scientific">Eiseniibacteriota bacterium</name>
    <dbReference type="NCBI Taxonomy" id="2212470"/>
    <lineage>
        <taxon>Bacteria</taxon>
        <taxon>Candidatus Eiseniibacteriota</taxon>
    </lineage>
</organism>
<dbReference type="EC" id="4.2.1.96" evidence="4"/>
<dbReference type="EMBL" id="VBPA01000056">
    <property type="protein sequence ID" value="TMQ72505.1"/>
    <property type="molecule type" value="Genomic_DNA"/>
</dbReference>
<comment type="similarity">
    <text evidence="2 4">Belongs to the pterin-4-alpha-carbinolamine dehydratase family.</text>
</comment>
<evidence type="ECO:0000256" key="1">
    <source>
        <dbReference type="ARBA" id="ARBA00001554"/>
    </source>
</evidence>
<dbReference type="InterPro" id="IPR036428">
    <property type="entry name" value="PCD_sf"/>
</dbReference>
<dbReference type="GO" id="GO:0008124">
    <property type="term" value="F:4-alpha-hydroxytetrahydrobiopterin dehydratase activity"/>
    <property type="evidence" value="ECO:0007669"/>
    <property type="project" value="UniProtKB-UniRule"/>
</dbReference>
<sequence>MSEAPRKLTDEEIKLALSRLAGWQLVGGKLHREYQFKDFVAAWGFMSSAALVVQQMDHHPEWFNVYHTVRVDLVTHDVKGISRRDVDLALRLEELAANHPRA</sequence>
<dbReference type="PANTHER" id="PTHR12599:SF0">
    <property type="entry name" value="PTERIN-4-ALPHA-CARBINOLAMINE DEHYDRATASE"/>
    <property type="match status" value="1"/>
</dbReference>
<protein>
    <recommendedName>
        <fullName evidence="4">Putative pterin-4-alpha-carbinolamine dehydratase</fullName>
        <shortName evidence="4">PHS</shortName>
        <ecNumber evidence="4">4.2.1.96</ecNumber>
    </recommendedName>
    <alternativeName>
        <fullName evidence="4">4-alpha-hydroxy-tetrahydropterin dehydratase</fullName>
    </alternativeName>
    <alternativeName>
        <fullName evidence="4">Pterin carbinolamine dehydratase</fullName>
        <shortName evidence="4">PCD</shortName>
    </alternativeName>
</protein>
<evidence type="ECO:0000256" key="2">
    <source>
        <dbReference type="ARBA" id="ARBA00006472"/>
    </source>
</evidence>
<dbReference type="NCBIfam" id="NF002017">
    <property type="entry name" value="PRK00823.1-2"/>
    <property type="match status" value="1"/>
</dbReference>
<dbReference type="PANTHER" id="PTHR12599">
    <property type="entry name" value="PTERIN-4-ALPHA-CARBINOLAMINE DEHYDRATASE"/>
    <property type="match status" value="1"/>
</dbReference>
<gene>
    <name evidence="5" type="ORF">E6K80_02670</name>
</gene>
<dbReference type="HAMAP" id="MF_00434">
    <property type="entry name" value="Pterin_4_alpha"/>
    <property type="match status" value="1"/>
</dbReference>
<dbReference type="Gene3D" id="3.30.1360.20">
    <property type="entry name" value="Transcriptional coactivator/pterin dehydratase"/>
    <property type="match status" value="1"/>
</dbReference>
<dbReference type="AlphaFoldDB" id="A0A538U9D1"/>
<evidence type="ECO:0000256" key="3">
    <source>
        <dbReference type="ARBA" id="ARBA00023239"/>
    </source>
</evidence>
<dbReference type="InterPro" id="IPR001533">
    <property type="entry name" value="Pterin_deHydtase"/>
</dbReference>
<dbReference type="NCBIfam" id="NF002018">
    <property type="entry name" value="PRK00823.1-3"/>
    <property type="match status" value="1"/>
</dbReference>
<reference evidence="5 6" key="1">
    <citation type="journal article" date="2019" name="Nat. Microbiol.">
        <title>Mediterranean grassland soil C-N compound turnover is dependent on rainfall and depth, and is mediated by genomically divergent microorganisms.</title>
        <authorList>
            <person name="Diamond S."/>
            <person name="Andeer P.F."/>
            <person name="Li Z."/>
            <person name="Crits-Christoph A."/>
            <person name="Burstein D."/>
            <person name="Anantharaman K."/>
            <person name="Lane K.R."/>
            <person name="Thomas B.C."/>
            <person name="Pan C."/>
            <person name="Northen T.R."/>
            <person name="Banfield J.F."/>
        </authorList>
    </citation>
    <scope>NUCLEOTIDE SEQUENCE [LARGE SCALE GENOMIC DNA]</scope>
    <source>
        <strain evidence="5">WS_10</strain>
    </source>
</reference>
<name>A0A538U9D1_UNCEI</name>
<evidence type="ECO:0000313" key="5">
    <source>
        <dbReference type="EMBL" id="TMQ72505.1"/>
    </source>
</evidence>
<dbReference type="SUPFAM" id="SSF55248">
    <property type="entry name" value="PCD-like"/>
    <property type="match status" value="1"/>
</dbReference>
<evidence type="ECO:0000313" key="6">
    <source>
        <dbReference type="Proteomes" id="UP000319836"/>
    </source>
</evidence>
<comment type="catalytic activity">
    <reaction evidence="1 4">
        <text>(4aS,6R)-4a-hydroxy-L-erythro-5,6,7,8-tetrahydrobiopterin = (6R)-L-erythro-6,7-dihydrobiopterin + H2O</text>
        <dbReference type="Rhea" id="RHEA:11920"/>
        <dbReference type="ChEBI" id="CHEBI:15377"/>
        <dbReference type="ChEBI" id="CHEBI:15642"/>
        <dbReference type="ChEBI" id="CHEBI:43120"/>
        <dbReference type="EC" id="4.2.1.96"/>
    </reaction>
</comment>
<dbReference type="Pfam" id="PF01329">
    <property type="entry name" value="Pterin_4a"/>
    <property type="match status" value="1"/>
</dbReference>
<accession>A0A538U9D1</accession>